<feature type="repeat" description="WD" evidence="7">
    <location>
        <begin position="722"/>
        <end position="766"/>
    </location>
</feature>
<keyword evidence="6 8" id="KW-0067">ATP-binding</keyword>
<dbReference type="InterPro" id="IPR011047">
    <property type="entry name" value="Quinoprotein_ADH-like_sf"/>
</dbReference>
<accession>A0A2G1WC13</accession>
<evidence type="ECO:0000259" key="11">
    <source>
        <dbReference type="PROSITE" id="PS50011"/>
    </source>
</evidence>
<evidence type="ECO:0000256" key="7">
    <source>
        <dbReference type="PROSITE-ProRule" id="PRU00221"/>
    </source>
</evidence>
<dbReference type="InterPro" id="IPR008271">
    <property type="entry name" value="Ser/Thr_kinase_AS"/>
</dbReference>
<dbReference type="Gene3D" id="2.130.10.10">
    <property type="entry name" value="YVTN repeat-like/Quinoprotein amine dehydrogenase"/>
    <property type="match status" value="3"/>
</dbReference>
<dbReference type="SUPFAM" id="SSF56112">
    <property type="entry name" value="Protein kinase-like (PK-like)"/>
    <property type="match status" value="1"/>
</dbReference>
<evidence type="ECO:0000256" key="9">
    <source>
        <dbReference type="SAM" id="Coils"/>
    </source>
</evidence>
<dbReference type="InterPro" id="IPR017441">
    <property type="entry name" value="Protein_kinase_ATP_BS"/>
</dbReference>
<gene>
    <name evidence="12" type="ORF">CEE69_04015</name>
</gene>
<keyword evidence="9" id="KW-0175">Coiled coil</keyword>
<keyword evidence="4 8" id="KW-0547">Nucleotide-binding</keyword>
<dbReference type="PROSITE" id="PS00678">
    <property type="entry name" value="WD_REPEATS_1"/>
    <property type="match status" value="1"/>
</dbReference>
<dbReference type="PROSITE" id="PS50011">
    <property type="entry name" value="PROTEIN_KINASE_DOM"/>
    <property type="match status" value="1"/>
</dbReference>
<dbReference type="PROSITE" id="PS50294">
    <property type="entry name" value="WD_REPEATS_REGION"/>
    <property type="match status" value="2"/>
</dbReference>
<dbReference type="InterPro" id="IPR015943">
    <property type="entry name" value="WD40/YVTN_repeat-like_dom_sf"/>
</dbReference>
<evidence type="ECO:0000256" key="5">
    <source>
        <dbReference type="ARBA" id="ARBA00022777"/>
    </source>
</evidence>
<dbReference type="Gene3D" id="1.10.510.10">
    <property type="entry name" value="Transferase(Phosphotransferase) domain 1"/>
    <property type="match status" value="1"/>
</dbReference>
<feature type="domain" description="Protein kinase" evidence="11">
    <location>
        <begin position="29"/>
        <end position="320"/>
    </location>
</feature>
<feature type="coiled-coil region" evidence="9">
    <location>
        <begin position="376"/>
        <end position="403"/>
    </location>
</feature>
<dbReference type="GO" id="GO:0005524">
    <property type="term" value="F:ATP binding"/>
    <property type="evidence" value="ECO:0007669"/>
    <property type="project" value="UniProtKB-UniRule"/>
</dbReference>
<keyword evidence="13" id="KW-1185">Reference proteome</keyword>
<keyword evidence="12" id="KW-0723">Serine/threonine-protein kinase</keyword>
<dbReference type="InterPro" id="IPR001680">
    <property type="entry name" value="WD40_rpt"/>
</dbReference>
<evidence type="ECO:0000256" key="3">
    <source>
        <dbReference type="ARBA" id="ARBA00022737"/>
    </source>
</evidence>
<dbReference type="RefSeq" id="WP_099259448.1">
    <property type="nucleotide sequence ID" value="NZ_NIZW01000002.1"/>
</dbReference>
<keyword evidence="10" id="KW-1133">Transmembrane helix</keyword>
<keyword evidence="10" id="KW-0472">Membrane</keyword>
<protein>
    <submittedName>
        <fullName evidence="12">Serine/threonine protein kinase</fullName>
    </submittedName>
</protein>
<organism evidence="12 13">
    <name type="scientific">Rhodopirellula bahusiensis</name>
    <dbReference type="NCBI Taxonomy" id="2014065"/>
    <lineage>
        <taxon>Bacteria</taxon>
        <taxon>Pseudomonadati</taxon>
        <taxon>Planctomycetota</taxon>
        <taxon>Planctomycetia</taxon>
        <taxon>Pirellulales</taxon>
        <taxon>Pirellulaceae</taxon>
        <taxon>Rhodopirellula</taxon>
    </lineage>
</organism>
<evidence type="ECO:0000313" key="13">
    <source>
        <dbReference type="Proteomes" id="UP000225740"/>
    </source>
</evidence>
<dbReference type="Pfam" id="PF00400">
    <property type="entry name" value="WD40"/>
    <property type="match status" value="4"/>
</dbReference>
<feature type="transmembrane region" description="Helical" evidence="10">
    <location>
        <begin position="345"/>
        <end position="367"/>
    </location>
</feature>
<dbReference type="InterPro" id="IPR011009">
    <property type="entry name" value="Kinase-like_dom_sf"/>
</dbReference>
<name>A0A2G1WC13_9BACT</name>
<dbReference type="SUPFAM" id="SSF50998">
    <property type="entry name" value="Quinoprotein alcohol dehydrogenase-like"/>
    <property type="match status" value="1"/>
</dbReference>
<keyword evidence="5 12" id="KW-0418">Kinase</keyword>
<feature type="repeat" description="WD" evidence="7">
    <location>
        <begin position="460"/>
        <end position="501"/>
    </location>
</feature>
<feature type="repeat" description="WD" evidence="7">
    <location>
        <begin position="981"/>
        <end position="1022"/>
    </location>
</feature>
<keyword evidence="1 7" id="KW-0853">WD repeat</keyword>
<dbReference type="OrthoDB" id="500858at2"/>
<dbReference type="SMART" id="SM00220">
    <property type="entry name" value="S_TKc"/>
    <property type="match status" value="1"/>
</dbReference>
<dbReference type="SUPFAM" id="SSF50978">
    <property type="entry name" value="WD40 repeat-like"/>
    <property type="match status" value="1"/>
</dbReference>
<dbReference type="Gene3D" id="3.30.200.20">
    <property type="entry name" value="Phosphorylase Kinase, domain 1"/>
    <property type="match status" value="1"/>
</dbReference>
<dbReference type="PROSITE" id="PS00107">
    <property type="entry name" value="PROTEIN_KINASE_ATP"/>
    <property type="match status" value="1"/>
</dbReference>
<dbReference type="Pfam" id="PF00069">
    <property type="entry name" value="Pkinase"/>
    <property type="match status" value="1"/>
</dbReference>
<dbReference type="PANTHER" id="PTHR43289:SF6">
    <property type="entry name" value="SERINE_THREONINE-PROTEIN KINASE NEKL-3"/>
    <property type="match status" value="1"/>
</dbReference>
<keyword evidence="2" id="KW-0808">Transferase</keyword>
<evidence type="ECO:0000256" key="6">
    <source>
        <dbReference type="ARBA" id="ARBA00022840"/>
    </source>
</evidence>
<dbReference type="SMART" id="SM00320">
    <property type="entry name" value="WD40"/>
    <property type="match status" value="5"/>
</dbReference>
<evidence type="ECO:0000256" key="2">
    <source>
        <dbReference type="ARBA" id="ARBA00022679"/>
    </source>
</evidence>
<sequence length="1076" mass="119253">MDLQSDNPKDAVATEVGEMNLPPQHIGKYQVIRTLGAGGMGEVYLAEDTTSGQRVALKLLQHQASKKPRMRRRFERESNVIQDLQHDHIVPLLDAGVEQGMQYLVMRYIDGQTLAERIAVPQGCGQTASLSIGNSQDTTAASAGDPLHEDHPDSFEFIATSIANIADALQVAHDERVIHRDIKPANLIFDQDEKIWLADFGLAFTEDDRTALTMTGDVLGTPAYMSPEQTLGSQTDVTRRSDVYSLGATLYEWATLQRPFSGNREQILVNIANGSVATPRSLRAELPPALEAIICTAMSRSPEARYPTAAAFSDDLRRFAAGQPVRAKMPGWTEKLARWRRRNPMVALASLIGVITTIMAVLGMQAMHSDQLTRVNAQLAESNDELIKTNLELESREAQLSKQLYVSDMSLAFQAYKGNNLRTTKQLLDKHRLESEEATPQRFAYRCLDYLVTPPPSVLLTQHNGPATEVAISNDGKIAISVSHDGEVHVIDLATKQRTHQYKLPGRLDAIAISPDNQHFLTGLNGDVGFNGITVREIATGKETLELLGHWHNVESAAFSSDGEMFATAGRYRNVQVHDREGRVVKTFYGGSRNESVQFAGDGHLIAYVKEVDSKRRLSLLDLDSGKEIEAPVNDETTHFSTVDLGDGIFRMFSYGAKDFKIADSTNTEYFAKAFAMDTPVRCVGIAANGEDLFNGTDDGTVYAWTLTNRAEDGFLQAPLVFQASKGQVSSLQALPDPADSARIVTAGEDGSVRLWDLKDKLPVRPNPRGRTFPSAHVTNIYSPDDNPFDVFVKLSDNTVWHYDPRRDLHQMQPIESELKEWGTRLASNADASMLVVTSEVEVEVRDLQAKKLLAKIVPPHRGEPINDAKFVDGKLCVLLPKLLLVYDVENFELIETHELPSDNFAFLYDIPNRDALMLSSSSMLSIYEDSSVSIFEATASTAVRYSHVSFDSTAKQIAIVFDDRLVEIRSFPENETTAVLRGHSRPIGDCIFLDRGRTVATTGDEGVVRFWDLASERELGALPTGEHYQNQLHYIEDADMLMLTSIKRPTEMLMTKNSREKLARAIKSANAEQVE</sequence>
<dbReference type="GeneID" id="90607423"/>
<dbReference type="EMBL" id="NIZW01000002">
    <property type="protein sequence ID" value="PHQ36551.1"/>
    <property type="molecule type" value="Genomic_DNA"/>
</dbReference>
<dbReference type="InterPro" id="IPR000719">
    <property type="entry name" value="Prot_kinase_dom"/>
</dbReference>
<dbReference type="Proteomes" id="UP000225740">
    <property type="component" value="Unassembled WGS sequence"/>
</dbReference>
<dbReference type="PANTHER" id="PTHR43289">
    <property type="entry name" value="MITOGEN-ACTIVATED PROTEIN KINASE KINASE KINASE 20-RELATED"/>
    <property type="match status" value="1"/>
</dbReference>
<reference evidence="12 13" key="1">
    <citation type="submission" date="2017-06" db="EMBL/GenBank/DDBJ databases">
        <title>Description of Rhodopirellula bahusiensis sp. nov.</title>
        <authorList>
            <person name="Kizina J."/>
            <person name="Harder J."/>
        </authorList>
    </citation>
    <scope>NUCLEOTIDE SEQUENCE [LARGE SCALE GENOMIC DNA]</scope>
    <source>
        <strain evidence="12 13">SWK21</strain>
    </source>
</reference>
<evidence type="ECO:0000256" key="4">
    <source>
        <dbReference type="ARBA" id="ARBA00022741"/>
    </source>
</evidence>
<proteinExistence type="predicted"/>
<dbReference type="PROSITE" id="PS00108">
    <property type="entry name" value="PROTEIN_KINASE_ST"/>
    <property type="match status" value="1"/>
</dbReference>
<dbReference type="InterPro" id="IPR036322">
    <property type="entry name" value="WD40_repeat_dom_sf"/>
</dbReference>
<feature type="binding site" evidence="8">
    <location>
        <position position="58"/>
    </location>
    <ligand>
        <name>ATP</name>
        <dbReference type="ChEBI" id="CHEBI:30616"/>
    </ligand>
</feature>
<comment type="caution">
    <text evidence="12">The sequence shown here is derived from an EMBL/GenBank/DDBJ whole genome shotgun (WGS) entry which is preliminary data.</text>
</comment>
<keyword evidence="10" id="KW-0812">Transmembrane</keyword>
<dbReference type="InterPro" id="IPR019775">
    <property type="entry name" value="WD40_repeat_CS"/>
</dbReference>
<dbReference type="PROSITE" id="PS50082">
    <property type="entry name" value="WD_REPEATS_2"/>
    <property type="match status" value="3"/>
</dbReference>
<evidence type="ECO:0000256" key="10">
    <source>
        <dbReference type="SAM" id="Phobius"/>
    </source>
</evidence>
<dbReference type="GO" id="GO:0004674">
    <property type="term" value="F:protein serine/threonine kinase activity"/>
    <property type="evidence" value="ECO:0007669"/>
    <property type="project" value="UniProtKB-KW"/>
</dbReference>
<evidence type="ECO:0000313" key="12">
    <source>
        <dbReference type="EMBL" id="PHQ36551.1"/>
    </source>
</evidence>
<dbReference type="CDD" id="cd14014">
    <property type="entry name" value="STKc_PknB_like"/>
    <property type="match status" value="1"/>
</dbReference>
<keyword evidence="3" id="KW-0677">Repeat</keyword>
<evidence type="ECO:0000256" key="8">
    <source>
        <dbReference type="PROSITE-ProRule" id="PRU10141"/>
    </source>
</evidence>
<dbReference type="AlphaFoldDB" id="A0A2G1WC13"/>
<evidence type="ECO:0000256" key="1">
    <source>
        <dbReference type="ARBA" id="ARBA00022574"/>
    </source>
</evidence>